<keyword evidence="2" id="KW-0614">Plasmid</keyword>
<keyword evidence="1" id="KW-0812">Transmembrane</keyword>
<dbReference type="OrthoDB" id="5644612at2"/>
<dbReference type="KEGG" id="bfz:BAU07_26180"/>
<feature type="transmembrane region" description="Helical" evidence="1">
    <location>
        <begin position="20"/>
        <end position="47"/>
    </location>
</feature>
<keyword evidence="3" id="KW-1185">Reference proteome</keyword>
<proteinExistence type="predicted"/>
<dbReference type="EMBL" id="CP016173">
    <property type="protein sequence ID" value="ANN80899.1"/>
    <property type="molecule type" value="Genomic_DNA"/>
</dbReference>
<evidence type="ECO:0000256" key="1">
    <source>
        <dbReference type="SAM" id="Phobius"/>
    </source>
</evidence>
<keyword evidence="1" id="KW-0472">Membrane</keyword>
<keyword evidence="1" id="KW-1133">Transmembrane helix</keyword>
<dbReference type="AlphaFoldDB" id="A0A193GNF2"/>
<evidence type="ECO:0000313" key="3">
    <source>
        <dbReference type="Proteomes" id="UP000091926"/>
    </source>
</evidence>
<evidence type="ECO:0000313" key="2">
    <source>
        <dbReference type="EMBL" id="ANN80899.1"/>
    </source>
</evidence>
<dbReference type="Proteomes" id="UP000091926">
    <property type="component" value="Plasmid unnamed1"/>
</dbReference>
<protein>
    <submittedName>
        <fullName evidence="2">Type IV secretion protein DotIE</fullName>
    </submittedName>
</protein>
<feature type="transmembrane region" description="Helical" evidence="1">
    <location>
        <begin position="157"/>
        <end position="177"/>
    </location>
</feature>
<feature type="transmembrane region" description="Helical" evidence="1">
    <location>
        <begin position="68"/>
        <end position="90"/>
    </location>
</feature>
<organism evidence="2 3">
    <name type="scientific">Bordetella flabilis</name>
    <dbReference type="NCBI Taxonomy" id="463014"/>
    <lineage>
        <taxon>Bacteria</taxon>
        <taxon>Pseudomonadati</taxon>
        <taxon>Pseudomonadota</taxon>
        <taxon>Betaproteobacteria</taxon>
        <taxon>Burkholderiales</taxon>
        <taxon>Alcaligenaceae</taxon>
        <taxon>Bordetella</taxon>
    </lineage>
</organism>
<feature type="transmembrane region" description="Helical" evidence="1">
    <location>
        <begin position="122"/>
        <end position="145"/>
    </location>
</feature>
<gene>
    <name evidence="2" type="ORF">BAU07_26180</name>
</gene>
<sequence>MASNFPDLATMLIGIGKVIPSIIMLMQVAAMAMGMYLTIGALVELWGANNDNLSKHISSQRAYSTTGGVIQLLIGALLLSVGTLEFVGVLSRSLTGDYAAVRMTADTLSYTPGPSSTAQEKALAVTLALLALLQAMGFVAIVKGLMGINRYYKQSAAAASFGTSLTWLLGGVLAWNFKWFSDVINNTVGFNFISLFSSLK</sequence>
<reference evidence="2 3" key="1">
    <citation type="submission" date="2016-06" db="EMBL/GenBank/DDBJ databases">
        <title>Complete genome sequences of Bordetella bronchialis and Bordetella flabilis.</title>
        <authorList>
            <person name="LiPuma J.J."/>
            <person name="Spilker T."/>
        </authorList>
    </citation>
    <scope>NUCLEOTIDE SEQUENCE [LARGE SCALE GENOMIC DNA]</scope>
    <source>
        <strain evidence="2 3">AU10664</strain>
        <plasmid evidence="2 3">unnamed1</plasmid>
    </source>
</reference>
<name>A0A193GNF2_9BORD</name>
<geneLocation type="plasmid" evidence="2 3">
    <name>unnamed1</name>
</geneLocation>
<accession>A0A193GNF2</accession>